<organism evidence="3 4">
    <name type="scientific">Irregularibacter muris</name>
    <dbReference type="NCBI Taxonomy" id="1796619"/>
    <lineage>
        <taxon>Bacteria</taxon>
        <taxon>Bacillati</taxon>
        <taxon>Bacillota</taxon>
        <taxon>Clostridia</taxon>
        <taxon>Eubacteriales</taxon>
        <taxon>Eubacteriaceae</taxon>
        <taxon>Irregularibacter</taxon>
    </lineage>
</organism>
<dbReference type="GO" id="GO:0008168">
    <property type="term" value="F:methyltransferase activity"/>
    <property type="evidence" value="ECO:0007669"/>
    <property type="project" value="UniProtKB-KW"/>
</dbReference>
<accession>A0AAE3KZ23</accession>
<keyword evidence="3" id="KW-0489">Methyltransferase</keyword>
<gene>
    <name evidence="3" type="ORF">NSA47_06160</name>
</gene>
<evidence type="ECO:0000313" key="4">
    <source>
        <dbReference type="Proteomes" id="UP001205748"/>
    </source>
</evidence>
<dbReference type="Pfam" id="PF13649">
    <property type="entry name" value="Methyltransf_25"/>
    <property type="match status" value="1"/>
</dbReference>
<keyword evidence="4" id="KW-1185">Reference proteome</keyword>
<dbReference type="SUPFAM" id="SSF53335">
    <property type="entry name" value="S-adenosyl-L-methionine-dependent methyltransferases"/>
    <property type="match status" value="1"/>
</dbReference>
<protein>
    <submittedName>
        <fullName evidence="3">Class I SAM-dependent methyltransferase</fullName>
    </submittedName>
</protein>
<proteinExistence type="predicted"/>
<dbReference type="PANTHER" id="PTHR43861">
    <property type="entry name" value="TRANS-ACONITATE 2-METHYLTRANSFERASE-RELATED"/>
    <property type="match status" value="1"/>
</dbReference>
<dbReference type="Gene3D" id="3.40.50.150">
    <property type="entry name" value="Vaccinia Virus protein VP39"/>
    <property type="match status" value="1"/>
</dbReference>
<dbReference type="Proteomes" id="UP001205748">
    <property type="component" value="Unassembled WGS sequence"/>
</dbReference>
<dbReference type="AlphaFoldDB" id="A0AAE3KZ23"/>
<keyword evidence="1" id="KW-0808">Transferase</keyword>
<evidence type="ECO:0000259" key="2">
    <source>
        <dbReference type="Pfam" id="PF13649"/>
    </source>
</evidence>
<dbReference type="InterPro" id="IPR029063">
    <property type="entry name" value="SAM-dependent_MTases_sf"/>
</dbReference>
<evidence type="ECO:0000313" key="3">
    <source>
        <dbReference type="EMBL" id="MCR1898575.1"/>
    </source>
</evidence>
<evidence type="ECO:0000256" key="1">
    <source>
        <dbReference type="ARBA" id="ARBA00022679"/>
    </source>
</evidence>
<sequence length="226" mass="26128">MREYYLAYEERYKKVHSEGFTWFSDIPTPELLEWVEFNNIPMDDEICEVGCGEGRDALYLSSEGYKVTAVDASESAILKCKELSKKKGVVVNWKVADALFLNKMIKKQYKWVYSIATLHMLVEDNDRNKFLDSLFNILQPKGKLLLVSMGDGESEKRSDTSTAFELQERSNNVEGKKIMVAGTSYRGVNWEYHKHELERAGFQIEKAINTENHEYGNCMTVYLSRD</sequence>
<dbReference type="GO" id="GO:0032259">
    <property type="term" value="P:methylation"/>
    <property type="evidence" value="ECO:0007669"/>
    <property type="project" value="UniProtKB-KW"/>
</dbReference>
<dbReference type="EMBL" id="JANKAS010000004">
    <property type="protein sequence ID" value="MCR1898575.1"/>
    <property type="molecule type" value="Genomic_DNA"/>
</dbReference>
<dbReference type="RefSeq" id="WP_257530083.1">
    <property type="nucleotide sequence ID" value="NZ_JANKAS010000004.1"/>
</dbReference>
<dbReference type="InterPro" id="IPR041698">
    <property type="entry name" value="Methyltransf_25"/>
</dbReference>
<dbReference type="CDD" id="cd02440">
    <property type="entry name" value="AdoMet_MTases"/>
    <property type="match status" value="1"/>
</dbReference>
<name>A0AAE3KZ23_9FIRM</name>
<reference evidence="3" key="1">
    <citation type="submission" date="2022-07" db="EMBL/GenBank/DDBJ databases">
        <title>Enhanced cultured diversity of the mouse gut microbiota enables custom-made synthetic communities.</title>
        <authorList>
            <person name="Afrizal A."/>
        </authorList>
    </citation>
    <scope>NUCLEOTIDE SEQUENCE</scope>
    <source>
        <strain evidence="3">DSM 28593</strain>
    </source>
</reference>
<feature type="domain" description="Methyltransferase" evidence="2">
    <location>
        <begin position="46"/>
        <end position="142"/>
    </location>
</feature>
<comment type="caution">
    <text evidence="3">The sequence shown here is derived from an EMBL/GenBank/DDBJ whole genome shotgun (WGS) entry which is preliminary data.</text>
</comment>